<dbReference type="AlphaFoldDB" id="A0A1E3HJI3"/>
<evidence type="ECO:0000256" key="1">
    <source>
        <dbReference type="SAM" id="MobiDB-lite"/>
    </source>
</evidence>
<organism evidence="2 3">
    <name type="scientific">Cryptococcus amylolentus CBS 6039</name>
    <dbReference type="NCBI Taxonomy" id="1295533"/>
    <lineage>
        <taxon>Eukaryota</taxon>
        <taxon>Fungi</taxon>
        <taxon>Dikarya</taxon>
        <taxon>Basidiomycota</taxon>
        <taxon>Agaricomycotina</taxon>
        <taxon>Tremellomycetes</taxon>
        <taxon>Tremellales</taxon>
        <taxon>Cryptococcaceae</taxon>
        <taxon>Cryptococcus</taxon>
    </lineage>
</organism>
<evidence type="ECO:0000313" key="2">
    <source>
        <dbReference type="EMBL" id="ODN75571.1"/>
    </source>
</evidence>
<dbReference type="GeneID" id="30158007"/>
<sequence>MSEDQSKASNTAPSHQGQADAQSSFPASHYSAITGYNVSSVYVGNPDGPGHVELESLPWDHASRFGHEFYLAGPDGKLSRATRG</sequence>
<feature type="compositionally biased region" description="Polar residues" evidence="1">
    <location>
        <begin position="7"/>
        <end position="26"/>
    </location>
</feature>
<gene>
    <name evidence="2" type="ORF">L202_06698</name>
</gene>
<protein>
    <submittedName>
        <fullName evidence="2">Uncharacterized protein</fullName>
    </submittedName>
</protein>
<comment type="caution">
    <text evidence="2">The sequence shown here is derived from an EMBL/GenBank/DDBJ whole genome shotgun (WGS) entry which is preliminary data.</text>
</comment>
<evidence type="ECO:0000313" key="3">
    <source>
        <dbReference type="Proteomes" id="UP000094065"/>
    </source>
</evidence>
<proteinExistence type="predicted"/>
<accession>A0A1E3HJI3</accession>
<name>A0A1E3HJI3_9TREE</name>
<keyword evidence="3" id="KW-1185">Reference proteome</keyword>
<feature type="region of interest" description="Disordered" evidence="1">
    <location>
        <begin position="1"/>
        <end position="26"/>
    </location>
</feature>
<reference evidence="2 3" key="1">
    <citation type="submission" date="2016-06" db="EMBL/GenBank/DDBJ databases">
        <title>Evolution of pathogenesis and genome organization in the Tremellales.</title>
        <authorList>
            <person name="Cuomo C."/>
            <person name="Litvintseva A."/>
            <person name="Heitman J."/>
            <person name="Chen Y."/>
            <person name="Sun S."/>
            <person name="Springer D."/>
            <person name="Dromer F."/>
            <person name="Young S."/>
            <person name="Zeng Q."/>
            <person name="Chapman S."/>
            <person name="Gujja S."/>
            <person name="Saif S."/>
            <person name="Birren B."/>
        </authorList>
    </citation>
    <scope>NUCLEOTIDE SEQUENCE [LARGE SCALE GENOMIC DNA]</scope>
    <source>
        <strain evidence="2 3">CBS 6039</strain>
    </source>
</reference>
<dbReference type="RefSeq" id="XP_018991221.1">
    <property type="nucleotide sequence ID" value="XM_019141246.1"/>
</dbReference>
<dbReference type="EMBL" id="AWGJ01000010">
    <property type="protein sequence ID" value="ODN75571.1"/>
    <property type="molecule type" value="Genomic_DNA"/>
</dbReference>
<dbReference type="Proteomes" id="UP000094065">
    <property type="component" value="Unassembled WGS sequence"/>
</dbReference>